<dbReference type="EMBL" id="CAJNOQ010014341">
    <property type="protein sequence ID" value="CAF1339870.1"/>
    <property type="molecule type" value="Genomic_DNA"/>
</dbReference>
<sequence>VSIALTPPPANSTGSWVQQLTWASNRVPTDGCSVAILSNVVVTLVTLSNYIPQIIVNGTLILGGSQPTFSFAHEIQIIVNGLLIDNTQQKTFILLYNSQIQINSGGTFITQPTIV</sequence>
<feature type="non-terminal residue" evidence="1">
    <location>
        <position position="1"/>
    </location>
</feature>
<dbReference type="Proteomes" id="UP000663829">
    <property type="component" value="Unassembled WGS sequence"/>
</dbReference>
<name>A0A815GKP8_9BILA</name>
<proteinExistence type="predicted"/>
<comment type="caution">
    <text evidence="1">The sequence shown here is derived from an EMBL/GenBank/DDBJ whole genome shotgun (WGS) entry which is preliminary data.</text>
</comment>
<evidence type="ECO:0000313" key="2">
    <source>
        <dbReference type="EMBL" id="CAF4199883.1"/>
    </source>
</evidence>
<organism evidence="1 3">
    <name type="scientific">Didymodactylos carnosus</name>
    <dbReference type="NCBI Taxonomy" id="1234261"/>
    <lineage>
        <taxon>Eukaryota</taxon>
        <taxon>Metazoa</taxon>
        <taxon>Spiralia</taxon>
        <taxon>Gnathifera</taxon>
        <taxon>Rotifera</taxon>
        <taxon>Eurotatoria</taxon>
        <taxon>Bdelloidea</taxon>
        <taxon>Philodinida</taxon>
        <taxon>Philodinidae</taxon>
        <taxon>Didymodactylos</taxon>
    </lineage>
</organism>
<keyword evidence="3" id="KW-1185">Reference proteome</keyword>
<dbReference type="AlphaFoldDB" id="A0A815GKP8"/>
<dbReference type="EMBL" id="CAJOBC010058037">
    <property type="protein sequence ID" value="CAF4199883.1"/>
    <property type="molecule type" value="Genomic_DNA"/>
</dbReference>
<reference evidence="1" key="1">
    <citation type="submission" date="2021-02" db="EMBL/GenBank/DDBJ databases">
        <authorList>
            <person name="Nowell W R."/>
        </authorList>
    </citation>
    <scope>NUCLEOTIDE SEQUENCE</scope>
</reference>
<evidence type="ECO:0000313" key="1">
    <source>
        <dbReference type="EMBL" id="CAF1339870.1"/>
    </source>
</evidence>
<evidence type="ECO:0000313" key="3">
    <source>
        <dbReference type="Proteomes" id="UP000663829"/>
    </source>
</evidence>
<gene>
    <name evidence="1" type="ORF">GPM918_LOCUS30377</name>
    <name evidence="2" type="ORF">SRO942_LOCUS30987</name>
</gene>
<protein>
    <submittedName>
        <fullName evidence="1">Uncharacterized protein</fullName>
    </submittedName>
</protein>
<accession>A0A815GKP8</accession>
<dbReference type="Proteomes" id="UP000681722">
    <property type="component" value="Unassembled WGS sequence"/>
</dbReference>